<keyword evidence="3" id="KW-0762">Sugar transport</keyword>
<feature type="domain" description="ABC transporter" evidence="9">
    <location>
        <begin position="7"/>
        <end position="248"/>
    </location>
</feature>
<dbReference type="PANTHER" id="PTHR43790:SF3">
    <property type="entry name" value="D-ALLOSE IMPORT ATP-BINDING PROTEIN ALSA-RELATED"/>
    <property type="match status" value="1"/>
</dbReference>
<evidence type="ECO:0000256" key="5">
    <source>
        <dbReference type="ARBA" id="ARBA00022741"/>
    </source>
</evidence>
<dbReference type="InterPro" id="IPR027417">
    <property type="entry name" value="P-loop_NTPase"/>
</dbReference>
<feature type="domain" description="ABC transporter" evidence="9">
    <location>
        <begin position="261"/>
        <end position="505"/>
    </location>
</feature>
<comment type="caution">
    <text evidence="10">The sequence shown here is derived from an EMBL/GenBank/DDBJ whole genome shotgun (WGS) entry which is preliminary data.</text>
</comment>
<dbReference type="InterPro" id="IPR003593">
    <property type="entry name" value="AAA+_ATPase"/>
</dbReference>
<evidence type="ECO:0000259" key="9">
    <source>
        <dbReference type="PROSITE" id="PS50893"/>
    </source>
</evidence>
<dbReference type="CDD" id="cd03215">
    <property type="entry name" value="ABC_Carb_Monos_II"/>
    <property type="match status" value="1"/>
</dbReference>
<keyword evidence="1" id="KW-0813">Transport</keyword>
<dbReference type="SUPFAM" id="SSF52540">
    <property type="entry name" value="P-loop containing nucleoside triphosphate hydrolases"/>
    <property type="match status" value="2"/>
</dbReference>
<evidence type="ECO:0000313" key="11">
    <source>
        <dbReference type="Proteomes" id="UP000016649"/>
    </source>
</evidence>
<gene>
    <name evidence="10" type="ORF">HMPREF9193_00617</name>
</gene>
<evidence type="ECO:0000313" key="10">
    <source>
        <dbReference type="EMBL" id="ERJ93896.1"/>
    </source>
</evidence>
<dbReference type="EMBL" id="AWVH01000013">
    <property type="protein sequence ID" value="ERJ93896.1"/>
    <property type="molecule type" value="Genomic_DNA"/>
</dbReference>
<evidence type="ECO:0000256" key="2">
    <source>
        <dbReference type="ARBA" id="ARBA00022475"/>
    </source>
</evidence>
<reference evidence="10 11" key="1">
    <citation type="submission" date="2013-08" db="EMBL/GenBank/DDBJ databases">
        <authorList>
            <person name="Weinstock G."/>
            <person name="Sodergren E."/>
            <person name="Wylie T."/>
            <person name="Fulton L."/>
            <person name="Fulton R."/>
            <person name="Fronick C."/>
            <person name="O'Laughlin M."/>
            <person name="Godfrey J."/>
            <person name="Miner T."/>
            <person name="Herter B."/>
            <person name="Appelbaum E."/>
            <person name="Cordes M."/>
            <person name="Lek S."/>
            <person name="Wollam A."/>
            <person name="Pepin K.H."/>
            <person name="Palsikar V.B."/>
            <person name="Mitreva M."/>
            <person name="Wilson R.K."/>
        </authorList>
    </citation>
    <scope>NUCLEOTIDE SEQUENCE [LARGE SCALE GENOMIC DNA]</scope>
    <source>
        <strain evidence="10 11">ATCC 700332</strain>
    </source>
</reference>
<dbReference type="InterPro" id="IPR017871">
    <property type="entry name" value="ABC_transporter-like_CS"/>
</dbReference>
<dbReference type="Gene3D" id="3.40.50.300">
    <property type="entry name" value="P-loop containing nucleotide triphosphate hydrolases"/>
    <property type="match status" value="2"/>
</dbReference>
<keyword evidence="11" id="KW-1185">Reference proteome</keyword>
<accession>A0ABN0P087</accession>
<proteinExistence type="predicted"/>
<dbReference type="CDD" id="cd03216">
    <property type="entry name" value="ABC_Carb_Monos_I"/>
    <property type="match status" value="1"/>
</dbReference>
<keyword evidence="7" id="KW-1278">Translocase</keyword>
<protein>
    <submittedName>
        <fullName evidence="10">Sugar ABC transporter, ATP binding protein</fullName>
    </submittedName>
</protein>
<evidence type="ECO:0000256" key="7">
    <source>
        <dbReference type="ARBA" id="ARBA00022967"/>
    </source>
</evidence>
<keyword evidence="4" id="KW-0677">Repeat</keyword>
<dbReference type="PROSITE" id="PS50893">
    <property type="entry name" value="ABC_TRANSPORTER_2"/>
    <property type="match status" value="2"/>
</dbReference>
<keyword evidence="6" id="KW-0067">ATP-binding</keyword>
<dbReference type="PROSITE" id="PS00211">
    <property type="entry name" value="ABC_TRANSPORTER_1"/>
    <property type="match status" value="1"/>
</dbReference>
<organism evidence="10 11">
    <name type="scientific">Treponema lecithinolyticum ATCC 700332</name>
    <dbReference type="NCBI Taxonomy" id="1321815"/>
    <lineage>
        <taxon>Bacteria</taxon>
        <taxon>Pseudomonadati</taxon>
        <taxon>Spirochaetota</taxon>
        <taxon>Spirochaetia</taxon>
        <taxon>Spirochaetales</taxon>
        <taxon>Treponemataceae</taxon>
        <taxon>Treponema</taxon>
    </lineage>
</organism>
<evidence type="ECO:0000256" key="6">
    <source>
        <dbReference type="ARBA" id="ARBA00022840"/>
    </source>
</evidence>
<dbReference type="SMART" id="SM00382">
    <property type="entry name" value="AAA"/>
    <property type="match status" value="2"/>
</dbReference>
<dbReference type="InterPro" id="IPR050107">
    <property type="entry name" value="ABC_carbohydrate_import_ATPase"/>
</dbReference>
<dbReference type="PANTHER" id="PTHR43790">
    <property type="entry name" value="CARBOHYDRATE TRANSPORT ATP-BINDING PROTEIN MG119-RELATED"/>
    <property type="match status" value="1"/>
</dbReference>
<evidence type="ECO:0000256" key="3">
    <source>
        <dbReference type="ARBA" id="ARBA00022597"/>
    </source>
</evidence>
<keyword evidence="5" id="KW-0547">Nucleotide-binding</keyword>
<evidence type="ECO:0000256" key="4">
    <source>
        <dbReference type="ARBA" id="ARBA00022737"/>
    </source>
</evidence>
<dbReference type="Proteomes" id="UP000016649">
    <property type="component" value="Unassembled WGS sequence"/>
</dbReference>
<evidence type="ECO:0000256" key="1">
    <source>
        <dbReference type="ARBA" id="ARBA00022448"/>
    </source>
</evidence>
<dbReference type="InterPro" id="IPR003439">
    <property type="entry name" value="ABC_transporter-like_ATP-bd"/>
</dbReference>
<keyword evidence="2" id="KW-1003">Cell membrane</keyword>
<dbReference type="Pfam" id="PF00005">
    <property type="entry name" value="ABC_tran"/>
    <property type="match status" value="2"/>
</dbReference>
<evidence type="ECO:0000256" key="8">
    <source>
        <dbReference type="ARBA" id="ARBA00023136"/>
    </source>
</evidence>
<name>A0ABN0P087_TRELE</name>
<dbReference type="RefSeq" id="WP_021686465.1">
    <property type="nucleotide sequence ID" value="NZ_KI260556.1"/>
</dbReference>
<sequence length="505" mass="55621">MEENILFEVSGVSKKYGTANVLNDIDLYVKKGEVLGLIGENGAGKSTLLKIIAGVEEATSGKMKMNGAPYTCANPVQANKQGVGMVFQEQSLIKNLTAGQNIFLGREKKYKRFGLINWKALYADAKSILSEENIDPTVKISALDFAARQMVEIDKVFNIVQEYKKNGTLILLDEPTSVLSEAEIEKLFKKIEILKAAGNSVIFVSHRLNEVIAISDRIYIFKDGAKVAEVNKAEASEKLLQEKMVGRSTSEEYFKINRQKTPDKEVVLEVKNLGQKGAFKDVNFKLHKGEILGMCGVVGSGKESVCSVILGDEDFSEGEILLHGVAQRFKSPADALKKEILSIPKERREEGILGIRSIIENICLSNFRPVMKHSLISKKLQIAHAQEWAQKLGIKCASVFENAETLSGGNAQKVVFARVIASEADIIILDHPTRGVDVGAKEEIYDLIRDIADKGVAVIMLGDTLDECIGMSNRLLVMKDGIVTQEFDAGAHNKPEQVDIVRFMM</sequence>
<keyword evidence="8" id="KW-0472">Membrane</keyword>